<dbReference type="Proteomes" id="UP000310158">
    <property type="component" value="Unassembled WGS sequence"/>
</dbReference>
<proteinExistence type="predicted"/>
<evidence type="ECO:0000256" key="1">
    <source>
        <dbReference type="SAM" id="MobiDB-lite"/>
    </source>
</evidence>
<dbReference type="GO" id="GO:0003676">
    <property type="term" value="F:nucleic acid binding"/>
    <property type="evidence" value="ECO:0007669"/>
    <property type="project" value="InterPro"/>
</dbReference>
<feature type="region of interest" description="Disordered" evidence="1">
    <location>
        <begin position="374"/>
        <end position="402"/>
    </location>
</feature>
<dbReference type="SUPFAM" id="SSF49879">
    <property type="entry name" value="SMAD/FHA domain"/>
    <property type="match status" value="1"/>
</dbReference>
<comment type="caution">
    <text evidence="4">The sequence shown here is derived from an EMBL/GenBank/DDBJ whole genome shotgun (WGS) entry which is preliminary data.</text>
</comment>
<evidence type="ECO:0000313" key="5">
    <source>
        <dbReference type="Proteomes" id="UP000310158"/>
    </source>
</evidence>
<dbReference type="PROSITE" id="PS50006">
    <property type="entry name" value="FHA_DOMAIN"/>
    <property type="match status" value="1"/>
</dbReference>
<keyword evidence="5" id="KW-1185">Reference proteome</keyword>
<name>A0A4V3XCN3_9AGAM</name>
<dbReference type="Gene3D" id="2.60.200.20">
    <property type="match status" value="1"/>
</dbReference>
<dbReference type="Pfam" id="PF01585">
    <property type="entry name" value="G-patch"/>
    <property type="match status" value="1"/>
</dbReference>
<feature type="compositionally biased region" description="Polar residues" evidence="1">
    <location>
        <begin position="384"/>
        <end position="393"/>
    </location>
</feature>
<reference evidence="4 5" key="1">
    <citation type="submission" date="2019-02" db="EMBL/GenBank/DDBJ databases">
        <title>Genome sequencing of the rare red list fungi Bondarzewia mesenterica.</title>
        <authorList>
            <person name="Buettner E."/>
            <person name="Kellner H."/>
        </authorList>
    </citation>
    <scope>NUCLEOTIDE SEQUENCE [LARGE SCALE GENOMIC DNA]</scope>
    <source>
        <strain evidence="4 5">DSM 108281</strain>
    </source>
</reference>
<dbReference type="PROSITE" id="PS50174">
    <property type="entry name" value="G_PATCH"/>
    <property type="match status" value="1"/>
</dbReference>
<feature type="compositionally biased region" description="Polar residues" evidence="1">
    <location>
        <begin position="293"/>
        <end position="302"/>
    </location>
</feature>
<dbReference type="InterPro" id="IPR000253">
    <property type="entry name" value="FHA_dom"/>
</dbReference>
<feature type="region of interest" description="Disordered" evidence="1">
    <location>
        <begin position="277"/>
        <end position="330"/>
    </location>
</feature>
<dbReference type="OrthoDB" id="21470at2759"/>
<dbReference type="InterPro" id="IPR053027">
    <property type="entry name" value="AGGF1"/>
</dbReference>
<dbReference type="SMART" id="SM00443">
    <property type="entry name" value="G_patch"/>
    <property type="match status" value="1"/>
</dbReference>
<feature type="domain" description="G-patch" evidence="3">
    <location>
        <begin position="329"/>
        <end position="382"/>
    </location>
</feature>
<protein>
    <recommendedName>
        <fullName evidence="6">G-patch domain-containing protein</fullName>
    </recommendedName>
</protein>
<dbReference type="Pfam" id="PF00498">
    <property type="entry name" value="FHA"/>
    <property type="match status" value="1"/>
</dbReference>
<dbReference type="PANTHER" id="PTHR23106">
    <property type="entry name" value="ANGIOGENIC FACTOR WITH G PATCH AND FHA DOMAINS 1"/>
    <property type="match status" value="1"/>
</dbReference>
<evidence type="ECO:0000259" key="2">
    <source>
        <dbReference type="PROSITE" id="PS50006"/>
    </source>
</evidence>
<organism evidence="4 5">
    <name type="scientific">Bondarzewia mesenterica</name>
    <dbReference type="NCBI Taxonomy" id="1095465"/>
    <lineage>
        <taxon>Eukaryota</taxon>
        <taxon>Fungi</taxon>
        <taxon>Dikarya</taxon>
        <taxon>Basidiomycota</taxon>
        <taxon>Agaricomycotina</taxon>
        <taxon>Agaricomycetes</taxon>
        <taxon>Russulales</taxon>
        <taxon>Bondarzewiaceae</taxon>
        <taxon>Bondarzewia</taxon>
    </lineage>
</organism>
<evidence type="ECO:0008006" key="6">
    <source>
        <dbReference type="Google" id="ProtNLM"/>
    </source>
</evidence>
<sequence length="402" mass="43983">MEEGEISDILPASGYDPTYEWPGEETPLPQIQPSASSRVPLRLVVQNSSILARKLRLAIIDGYSEVQFGRDVAQPGTETPRIRLKEMEVSKLHATAFWDAGRKEWALVDMGSMHGTFVKSQSTSSGGTAMAAAPHNGVGEVDRRGIRLSMPRVASVPRRLKHLDRVTIGSTTFVAHLHENRLPCVECSASAEEVGDEIPLFDLKTKQREEVRLTKKRKREANFVEEERTAGGRDVKKALTSLKRDLLSRSGYVSPSASQQPTEGTVLNSARYVDRSARRRALHSSSAPDSPGLPSTPTTSIMTPLRQKDNDTMSAPVTPRPTPPAPLTETNVGHKLLAKQGWQPGTALGLLDADSDDARRRLVEPLEVSALAPRAGLGMAGQPSVRSTSTATQRRWDDLHRK</sequence>
<dbReference type="EMBL" id="SGPL01000868">
    <property type="protein sequence ID" value="THH06543.1"/>
    <property type="molecule type" value="Genomic_DNA"/>
</dbReference>
<dbReference type="AlphaFoldDB" id="A0A4V3XCN3"/>
<evidence type="ECO:0000313" key="4">
    <source>
        <dbReference type="EMBL" id="THH06543.1"/>
    </source>
</evidence>
<dbReference type="PANTHER" id="PTHR23106:SF24">
    <property type="entry name" value="ANGIOGENIC FACTOR WITH G PATCH AND FHA DOMAINS 1"/>
    <property type="match status" value="1"/>
</dbReference>
<feature type="domain" description="FHA" evidence="2">
    <location>
        <begin position="66"/>
        <end position="123"/>
    </location>
</feature>
<accession>A0A4V3XCN3</accession>
<evidence type="ECO:0000259" key="3">
    <source>
        <dbReference type="PROSITE" id="PS50174"/>
    </source>
</evidence>
<dbReference type="InterPro" id="IPR000467">
    <property type="entry name" value="G_patch_dom"/>
</dbReference>
<gene>
    <name evidence="4" type="ORF">EW146_g9582</name>
</gene>
<dbReference type="InterPro" id="IPR008984">
    <property type="entry name" value="SMAD_FHA_dom_sf"/>
</dbReference>